<name>A0A1F7YQB8_9BACT</name>
<gene>
    <name evidence="3" type="ORF">A2801_01570</name>
</gene>
<sequence>MKNNLVVIVVVAIVSGGLGFFGGMQYQKANTIMPSGSVGQFQPPTNGQGRPEGFPERNGTGMTSGGGLGPVTGEILEVDGETITVQTPEGDSKIVIYSGSTNINKTSEGSSSDLEVGEEVMVIGSEDANGTVTAQTISIGGGFRGMPSGQPTTEENN</sequence>
<dbReference type="EMBL" id="MGGM01000014">
    <property type="protein sequence ID" value="OGM29360.1"/>
    <property type="molecule type" value="Genomic_DNA"/>
</dbReference>
<reference evidence="3 4" key="1">
    <citation type="journal article" date="2016" name="Nat. Commun.">
        <title>Thousands of microbial genomes shed light on interconnected biogeochemical processes in an aquifer system.</title>
        <authorList>
            <person name="Anantharaman K."/>
            <person name="Brown C.T."/>
            <person name="Hug L.A."/>
            <person name="Sharon I."/>
            <person name="Castelle C.J."/>
            <person name="Probst A.J."/>
            <person name="Thomas B.C."/>
            <person name="Singh A."/>
            <person name="Wilkins M.J."/>
            <person name="Karaoz U."/>
            <person name="Brodie E.L."/>
            <person name="Williams K.H."/>
            <person name="Hubbard S.S."/>
            <person name="Banfield J.F."/>
        </authorList>
    </citation>
    <scope>NUCLEOTIDE SEQUENCE [LARGE SCALE GENOMIC DNA]</scope>
</reference>
<dbReference type="AlphaFoldDB" id="A0A1F7YQB8"/>
<feature type="transmembrane region" description="Helical" evidence="2">
    <location>
        <begin position="6"/>
        <end position="24"/>
    </location>
</feature>
<accession>A0A1F7YQB8</accession>
<comment type="caution">
    <text evidence="3">The sequence shown here is derived from an EMBL/GenBank/DDBJ whole genome shotgun (WGS) entry which is preliminary data.</text>
</comment>
<proteinExistence type="predicted"/>
<keyword evidence="2" id="KW-1133">Transmembrane helix</keyword>
<evidence type="ECO:0000313" key="4">
    <source>
        <dbReference type="Proteomes" id="UP000177263"/>
    </source>
</evidence>
<evidence type="ECO:0000256" key="2">
    <source>
        <dbReference type="SAM" id="Phobius"/>
    </source>
</evidence>
<keyword evidence="2" id="KW-0812">Transmembrane</keyword>
<dbReference type="STRING" id="1802500.A2801_01570"/>
<protein>
    <submittedName>
        <fullName evidence="3">Uncharacterized protein</fullName>
    </submittedName>
</protein>
<evidence type="ECO:0000313" key="3">
    <source>
        <dbReference type="EMBL" id="OGM29360.1"/>
    </source>
</evidence>
<organism evidence="3 4">
    <name type="scientific">Candidatus Woesebacteria bacterium RIFCSPHIGHO2_01_FULL_41_10</name>
    <dbReference type="NCBI Taxonomy" id="1802500"/>
    <lineage>
        <taxon>Bacteria</taxon>
        <taxon>Candidatus Woeseibacteriota</taxon>
    </lineage>
</organism>
<dbReference type="Proteomes" id="UP000177263">
    <property type="component" value="Unassembled WGS sequence"/>
</dbReference>
<feature type="region of interest" description="Disordered" evidence="1">
    <location>
        <begin position="43"/>
        <end position="73"/>
    </location>
</feature>
<evidence type="ECO:0000256" key="1">
    <source>
        <dbReference type="SAM" id="MobiDB-lite"/>
    </source>
</evidence>
<keyword evidence="2" id="KW-0472">Membrane</keyword>